<evidence type="ECO:0000313" key="13">
    <source>
        <dbReference type="EMBL" id="MBP0903913.1"/>
    </source>
</evidence>
<feature type="domain" description="Histidine kinase" evidence="11">
    <location>
        <begin position="444"/>
        <end position="655"/>
    </location>
</feature>
<reference evidence="13 14" key="1">
    <citation type="submission" date="2021-04" db="EMBL/GenBank/DDBJ databases">
        <title>Mariniflexile gromovii gen. nov., sp. nov., a gliding bacterium isolated from the sea urchin Strongylocentrotus intermedius.</title>
        <authorList>
            <person name="Ko S."/>
            <person name="Le V."/>
            <person name="Ahn C.-Y."/>
            <person name="Oh H.-M."/>
        </authorList>
    </citation>
    <scope>NUCLEOTIDE SEQUENCE [LARGE SCALE GENOMIC DNA]</scope>
    <source>
        <strain evidence="13 14">KCTC 12570</strain>
    </source>
</reference>
<dbReference type="InterPro" id="IPR020449">
    <property type="entry name" value="Tscrpt_reg_AraC-type_HTH"/>
</dbReference>
<dbReference type="PROSITE" id="PS50109">
    <property type="entry name" value="HIS_KIN"/>
    <property type="match status" value="1"/>
</dbReference>
<dbReference type="SMART" id="SM00342">
    <property type="entry name" value="HTH_ARAC"/>
    <property type="match status" value="1"/>
</dbReference>
<evidence type="ECO:0000313" key="14">
    <source>
        <dbReference type="Proteomes" id="UP000670776"/>
    </source>
</evidence>
<dbReference type="PANTHER" id="PTHR43547:SF2">
    <property type="entry name" value="HYBRID SIGNAL TRANSDUCTION HISTIDINE KINASE C"/>
    <property type="match status" value="1"/>
</dbReference>
<dbReference type="InterPro" id="IPR011990">
    <property type="entry name" value="TPR-like_helical_dom_sf"/>
</dbReference>
<evidence type="ECO:0000256" key="5">
    <source>
        <dbReference type="ARBA" id="ARBA00023125"/>
    </source>
</evidence>
<dbReference type="SUPFAM" id="SSF55874">
    <property type="entry name" value="ATPase domain of HSP90 chaperone/DNA topoisomerase II/histidine kinase"/>
    <property type="match status" value="1"/>
</dbReference>
<feature type="modified residue" description="4-aspartylphosphate" evidence="7">
    <location>
        <position position="732"/>
    </location>
</feature>
<dbReference type="SUPFAM" id="SSF48452">
    <property type="entry name" value="TPR-like"/>
    <property type="match status" value="1"/>
</dbReference>
<evidence type="ECO:0000256" key="2">
    <source>
        <dbReference type="ARBA" id="ARBA00012438"/>
    </source>
</evidence>
<dbReference type="InterPro" id="IPR036890">
    <property type="entry name" value="HATPase_C_sf"/>
</dbReference>
<evidence type="ECO:0000259" key="10">
    <source>
        <dbReference type="PROSITE" id="PS01124"/>
    </source>
</evidence>
<gene>
    <name evidence="13" type="ORF">J8H85_08730</name>
</gene>
<dbReference type="InterPro" id="IPR009057">
    <property type="entry name" value="Homeodomain-like_sf"/>
</dbReference>
<dbReference type="InterPro" id="IPR003594">
    <property type="entry name" value="HATPase_dom"/>
</dbReference>
<dbReference type="InterPro" id="IPR005467">
    <property type="entry name" value="His_kinase_dom"/>
</dbReference>
<dbReference type="Pfam" id="PF00072">
    <property type="entry name" value="Response_reg"/>
    <property type="match status" value="1"/>
</dbReference>
<dbReference type="PROSITE" id="PS00041">
    <property type="entry name" value="HTH_ARAC_FAMILY_1"/>
    <property type="match status" value="1"/>
</dbReference>
<dbReference type="Gene3D" id="1.10.10.60">
    <property type="entry name" value="Homeodomain-like"/>
    <property type="match status" value="1"/>
</dbReference>
<feature type="domain" description="HTH araC/xylS-type" evidence="10">
    <location>
        <begin position="831"/>
        <end position="930"/>
    </location>
</feature>
<evidence type="ECO:0000256" key="6">
    <source>
        <dbReference type="ARBA" id="ARBA00023163"/>
    </source>
</evidence>
<evidence type="ECO:0000256" key="1">
    <source>
        <dbReference type="ARBA" id="ARBA00000085"/>
    </source>
</evidence>
<evidence type="ECO:0000256" key="7">
    <source>
        <dbReference type="PROSITE-ProRule" id="PRU00169"/>
    </source>
</evidence>
<comment type="catalytic activity">
    <reaction evidence="1">
        <text>ATP + protein L-histidine = ADP + protein N-phospho-L-histidine.</text>
        <dbReference type="EC" id="2.7.13.3"/>
    </reaction>
</comment>
<dbReference type="Gene3D" id="1.25.40.10">
    <property type="entry name" value="Tetratricopeptide repeat domain"/>
    <property type="match status" value="1"/>
</dbReference>
<organism evidence="13 14">
    <name type="scientific">Mariniflexile gromovii</name>
    <dbReference type="NCBI Taxonomy" id="362523"/>
    <lineage>
        <taxon>Bacteria</taxon>
        <taxon>Pseudomonadati</taxon>
        <taxon>Bacteroidota</taxon>
        <taxon>Flavobacteriia</taxon>
        <taxon>Flavobacteriales</taxon>
        <taxon>Flavobacteriaceae</taxon>
        <taxon>Mariniflexile</taxon>
    </lineage>
</organism>
<dbReference type="Pfam" id="PF12833">
    <property type="entry name" value="HTH_18"/>
    <property type="match status" value="1"/>
</dbReference>
<dbReference type="Gene3D" id="3.30.565.10">
    <property type="entry name" value="Histidine kinase-like ATPase, C-terminal domain"/>
    <property type="match status" value="1"/>
</dbReference>
<dbReference type="SUPFAM" id="SSF52172">
    <property type="entry name" value="CheY-like"/>
    <property type="match status" value="1"/>
</dbReference>
<dbReference type="CDD" id="cd00082">
    <property type="entry name" value="HisKA"/>
    <property type="match status" value="1"/>
</dbReference>
<proteinExistence type="predicted"/>
<dbReference type="InterPro" id="IPR018062">
    <property type="entry name" value="HTH_AraC-typ_CS"/>
</dbReference>
<keyword evidence="9" id="KW-0812">Transmembrane</keyword>
<dbReference type="InterPro" id="IPR003661">
    <property type="entry name" value="HisK_dim/P_dom"/>
</dbReference>
<keyword evidence="6" id="KW-0804">Transcription</keyword>
<dbReference type="RefSeq" id="WP_209654643.1">
    <property type="nucleotide sequence ID" value="NZ_JAGJCB010000006.1"/>
</dbReference>
<dbReference type="PANTHER" id="PTHR43547">
    <property type="entry name" value="TWO-COMPONENT HISTIDINE KINASE"/>
    <property type="match status" value="1"/>
</dbReference>
<dbReference type="InterPro" id="IPR001789">
    <property type="entry name" value="Sig_transdc_resp-reg_receiver"/>
</dbReference>
<dbReference type="Pfam" id="PF02518">
    <property type="entry name" value="HATPase_c"/>
    <property type="match status" value="1"/>
</dbReference>
<dbReference type="Proteomes" id="UP000670776">
    <property type="component" value="Unassembled WGS sequence"/>
</dbReference>
<dbReference type="PROSITE" id="PS01124">
    <property type="entry name" value="HTH_ARAC_FAMILY_2"/>
    <property type="match status" value="1"/>
</dbReference>
<dbReference type="PRINTS" id="PR00032">
    <property type="entry name" value="HTHARAC"/>
</dbReference>
<evidence type="ECO:0000256" key="4">
    <source>
        <dbReference type="ARBA" id="ARBA00023015"/>
    </source>
</evidence>
<evidence type="ECO:0000259" key="11">
    <source>
        <dbReference type="PROSITE" id="PS50109"/>
    </source>
</evidence>
<dbReference type="Gene3D" id="1.10.287.130">
    <property type="match status" value="1"/>
</dbReference>
<keyword evidence="4" id="KW-0805">Transcription regulation</keyword>
<accession>A0ABS4BU36</accession>
<keyword evidence="3 7" id="KW-0597">Phosphoprotein</keyword>
<dbReference type="InterPro" id="IPR018060">
    <property type="entry name" value="HTH_AraC"/>
</dbReference>
<sequence length="932" mass="107820">MKNLYLLAITFVLSFYSFSQNKKIDSLKNNITLKSNVNKKWQSLYELAEIYRLNIQNDSTYKYAHQGFEIIKNKKQDSLFLLSTLQLYRLSNKTAQPDTINYLDLAYQISKSSNKQTLFIETYYTQGLSHFYGVGEYAEAMPYFLKVDSISKKFNIKNKTTISALIQRAEISRLKFTERNTLIAKRILDEALKDARTIKSEEMIYLVYTYLSDVSQLMKKYDDAKKYLKSASDYFLKKDDIRNVSQIYLLYTAYYLGINDLENAKKEQLKRISYLRKKDDVLELGRALMYSGSFHRRKTKDYKKAIESLLEAKNIYENLNMIDGDPYERIIYGLALCYSEIKNHEESNSYYNLAYDLRVKLIKKENRNLTTSLEAKYQNEKKEQEIKLLSAENQLAKKQKYIYISIAILLLISGVFLFFNYRNKIKTAEKLKELNALKSRFFANISHEFRTPLTLIKSPVQSLKSSLSNEDDLSKLELIDKNSNRMLELVDQLLELSKIDNGQLKLLFKEANIQQTLHAIVEPFVFEAKETKKIFKFLLPEVSINHVFDKDVIEKIITNLLSNAFKYTNPNDTISFNSNINNETLEITVSNSCNNLKQEDLPKLSERFYQKNDSFDGAGIGLSLVKELITLYQGTIKTTLKDNMLSFVIHLPLKTENPNAVVVSKETTSDNLEDIFSTDSELPILLIVDDNQDIRNLLKSLFEKNYVVLLAENAEEGFKLAKKHIPDCIISDVMMPKTDGFEFTNTIKTNELTSFIPVILLTAKTSETARLEGLKNQADAFLTKPFNNDVVMQTVLQLIKERKKLQERYSQELVLKPTDIVVDSYDEKFTAKLQDILDANINKADFTAEEFSNLANLSRMQLHRKLKTLFGVTTSEFIRNERVKMASELLKNRNISISEVGYAVGFNDISYFAKCFKDVFNVTPTEYQKTPS</sequence>
<dbReference type="InterPro" id="IPR011006">
    <property type="entry name" value="CheY-like_superfamily"/>
</dbReference>
<evidence type="ECO:0000259" key="12">
    <source>
        <dbReference type="PROSITE" id="PS50110"/>
    </source>
</evidence>
<feature type="coiled-coil region" evidence="8">
    <location>
        <begin position="374"/>
        <end position="401"/>
    </location>
</feature>
<evidence type="ECO:0000256" key="3">
    <source>
        <dbReference type="ARBA" id="ARBA00022553"/>
    </source>
</evidence>
<keyword evidence="9" id="KW-0472">Membrane</keyword>
<keyword evidence="9" id="KW-1133">Transmembrane helix</keyword>
<evidence type="ECO:0000256" key="8">
    <source>
        <dbReference type="SAM" id="Coils"/>
    </source>
</evidence>
<dbReference type="Pfam" id="PF00512">
    <property type="entry name" value="HisKA"/>
    <property type="match status" value="1"/>
</dbReference>
<keyword evidence="8" id="KW-0175">Coiled coil</keyword>
<name>A0ABS4BU36_9FLAO</name>
<dbReference type="SMART" id="SM00387">
    <property type="entry name" value="HATPase_c"/>
    <property type="match status" value="1"/>
</dbReference>
<keyword evidence="5" id="KW-0238">DNA-binding</keyword>
<dbReference type="SUPFAM" id="SSF46689">
    <property type="entry name" value="Homeodomain-like"/>
    <property type="match status" value="1"/>
</dbReference>
<protein>
    <recommendedName>
        <fullName evidence="2">histidine kinase</fullName>
        <ecNumber evidence="2">2.7.13.3</ecNumber>
    </recommendedName>
</protein>
<feature type="domain" description="Response regulatory" evidence="12">
    <location>
        <begin position="684"/>
        <end position="799"/>
    </location>
</feature>
<comment type="caution">
    <text evidence="13">The sequence shown here is derived from an EMBL/GenBank/DDBJ whole genome shotgun (WGS) entry which is preliminary data.</text>
</comment>
<dbReference type="PROSITE" id="PS50110">
    <property type="entry name" value="RESPONSE_REGULATORY"/>
    <property type="match status" value="1"/>
</dbReference>
<dbReference type="EC" id="2.7.13.3" evidence="2"/>
<dbReference type="SMART" id="SM00448">
    <property type="entry name" value="REC"/>
    <property type="match status" value="1"/>
</dbReference>
<dbReference type="SMART" id="SM00388">
    <property type="entry name" value="HisKA"/>
    <property type="match status" value="1"/>
</dbReference>
<keyword evidence="14" id="KW-1185">Reference proteome</keyword>
<dbReference type="InterPro" id="IPR036097">
    <property type="entry name" value="HisK_dim/P_sf"/>
</dbReference>
<dbReference type="EMBL" id="JAGJCB010000006">
    <property type="protein sequence ID" value="MBP0903913.1"/>
    <property type="molecule type" value="Genomic_DNA"/>
</dbReference>
<feature type="transmembrane region" description="Helical" evidence="9">
    <location>
        <begin position="401"/>
        <end position="421"/>
    </location>
</feature>
<dbReference type="Gene3D" id="3.40.50.2300">
    <property type="match status" value="1"/>
</dbReference>
<evidence type="ECO:0000256" key="9">
    <source>
        <dbReference type="SAM" id="Phobius"/>
    </source>
</evidence>
<dbReference type="SUPFAM" id="SSF47384">
    <property type="entry name" value="Homodimeric domain of signal transducing histidine kinase"/>
    <property type="match status" value="1"/>
</dbReference>